<reference evidence="1 2" key="1">
    <citation type="journal article" date="2021" name="Nat. Commun.">
        <title>Genetic determinants of endophytism in the Arabidopsis root mycobiome.</title>
        <authorList>
            <person name="Mesny F."/>
            <person name="Miyauchi S."/>
            <person name="Thiergart T."/>
            <person name="Pickel B."/>
            <person name="Atanasova L."/>
            <person name="Karlsson M."/>
            <person name="Huettel B."/>
            <person name="Barry K.W."/>
            <person name="Haridas S."/>
            <person name="Chen C."/>
            <person name="Bauer D."/>
            <person name="Andreopoulos W."/>
            <person name="Pangilinan J."/>
            <person name="LaButti K."/>
            <person name="Riley R."/>
            <person name="Lipzen A."/>
            <person name="Clum A."/>
            <person name="Drula E."/>
            <person name="Henrissat B."/>
            <person name="Kohler A."/>
            <person name="Grigoriev I.V."/>
            <person name="Martin F.M."/>
            <person name="Hacquard S."/>
        </authorList>
    </citation>
    <scope>NUCLEOTIDE SEQUENCE [LARGE SCALE GENOMIC DNA]</scope>
    <source>
        <strain evidence="1 2">MPI-SDFR-AT-0080</strain>
    </source>
</reference>
<evidence type="ECO:0000313" key="1">
    <source>
        <dbReference type="EMBL" id="KAH7031891.1"/>
    </source>
</evidence>
<organism evidence="1 2">
    <name type="scientific">Macrophomina phaseolina</name>
    <dbReference type="NCBI Taxonomy" id="35725"/>
    <lineage>
        <taxon>Eukaryota</taxon>
        <taxon>Fungi</taxon>
        <taxon>Dikarya</taxon>
        <taxon>Ascomycota</taxon>
        <taxon>Pezizomycotina</taxon>
        <taxon>Dothideomycetes</taxon>
        <taxon>Dothideomycetes incertae sedis</taxon>
        <taxon>Botryosphaeriales</taxon>
        <taxon>Botryosphaeriaceae</taxon>
        <taxon>Macrophomina</taxon>
    </lineage>
</organism>
<gene>
    <name evidence="1" type="ORF">B0J12DRAFT_316151</name>
</gene>
<keyword evidence="2" id="KW-1185">Reference proteome</keyword>
<dbReference type="EMBL" id="JAGTJR010000043">
    <property type="protein sequence ID" value="KAH7031891.1"/>
    <property type="molecule type" value="Genomic_DNA"/>
</dbReference>
<evidence type="ECO:0000313" key="2">
    <source>
        <dbReference type="Proteomes" id="UP000774617"/>
    </source>
</evidence>
<name>A0ABQ8FWL3_9PEZI</name>
<sequence length="234" mass="27535">MSPHGTVKTPLRAAGPPLDDYFWFRSFETPSGLDGFRCWTGPYMHISPRIQIQVYLLFDSSSIDEDAREKLLRRLWLDITSPDDHVPVCLEVIFSHPPPPNYQACIEHCRRLKLMNSDASPLHKPSLYKRGYNLYAGFLVLVPEPYFVDKSIRLLFFDRLNPPLPHEDAETCRHQLIYTNSLPRKLWSDGCLWREGVGETYRDIVDRGKHAQDYYDQLLQYYRYALIRISNRNW</sequence>
<protein>
    <submittedName>
        <fullName evidence="1">Uncharacterized protein</fullName>
    </submittedName>
</protein>
<comment type="caution">
    <text evidence="1">The sequence shown here is derived from an EMBL/GenBank/DDBJ whole genome shotgun (WGS) entry which is preliminary data.</text>
</comment>
<dbReference type="Proteomes" id="UP000774617">
    <property type="component" value="Unassembled WGS sequence"/>
</dbReference>
<accession>A0ABQ8FWL3</accession>
<proteinExistence type="predicted"/>